<keyword evidence="2" id="KW-1185">Reference proteome</keyword>
<evidence type="ECO:0000313" key="1">
    <source>
        <dbReference type="EMBL" id="OKP01298.1"/>
    </source>
</evidence>
<reference evidence="1 2" key="1">
    <citation type="submission" date="2016-10" db="EMBL/GenBank/DDBJ databases">
        <title>Genome sequence of the ascomycete fungus Penicillium subrubescens.</title>
        <authorList>
            <person name="De Vries R.P."/>
            <person name="Peng M."/>
            <person name="Dilokpimol A."/>
            <person name="Hilden K."/>
            <person name="Makela M.R."/>
            <person name="Grigoriev I."/>
            <person name="Riley R."/>
            <person name="Granchi Z."/>
        </authorList>
    </citation>
    <scope>NUCLEOTIDE SEQUENCE [LARGE SCALE GENOMIC DNA]</scope>
    <source>
        <strain evidence="1 2">CBS 132785</strain>
    </source>
</reference>
<comment type="caution">
    <text evidence="1">The sequence shown here is derived from an EMBL/GenBank/DDBJ whole genome shotgun (WGS) entry which is preliminary data.</text>
</comment>
<accession>A0A1Q5TM31</accession>
<sequence>MTTGLSMWYSTSANTSILFERGNTSVLPCSRATQVPATGLTGTPVWNGAAEFYEYLSLLEEDNGKHRP</sequence>
<dbReference type="Proteomes" id="UP000186955">
    <property type="component" value="Unassembled WGS sequence"/>
</dbReference>
<dbReference type="EMBL" id="MNBE01000639">
    <property type="protein sequence ID" value="OKP01298.1"/>
    <property type="molecule type" value="Genomic_DNA"/>
</dbReference>
<organism evidence="1 2">
    <name type="scientific">Penicillium subrubescens</name>
    <dbReference type="NCBI Taxonomy" id="1316194"/>
    <lineage>
        <taxon>Eukaryota</taxon>
        <taxon>Fungi</taxon>
        <taxon>Dikarya</taxon>
        <taxon>Ascomycota</taxon>
        <taxon>Pezizomycotina</taxon>
        <taxon>Eurotiomycetes</taxon>
        <taxon>Eurotiomycetidae</taxon>
        <taxon>Eurotiales</taxon>
        <taxon>Aspergillaceae</taxon>
        <taxon>Penicillium</taxon>
    </lineage>
</organism>
<proteinExistence type="predicted"/>
<protein>
    <submittedName>
        <fullName evidence="1">Uncharacterized protein</fullName>
    </submittedName>
</protein>
<evidence type="ECO:0000313" key="2">
    <source>
        <dbReference type="Proteomes" id="UP000186955"/>
    </source>
</evidence>
<dbReference type="AlphaFoldDB" id="A0A1Q5TM31"/>
<name>A0A1Q5TM31_9EURO</name>
<gene>
    <name evidence="1" type="ORF">PENSUB_7288</name>
</gene>